<feature type="domain" description="N-acetyltransferase ESCO acetyl-transferase" evidence="12">
    <location>
        <begin position="365"/>
        <end position="426"/>
    </location>
</feature>
<evidence type="ECO:0000259" key="11">
    <source>
        <dbReference type="Pfam" id="PF13878"/>
    </source>
</evidence>
<dbReference type="AlphaFoldDB" id="A0A8H3IGL6"/>
<dbReference type="CDD" id="cd04301">
    <property type="entry name" value="NAT_SF"/>
    <property type="match status" value="1"/>
</dbReference>
<comment type="similarity">
    <text evidence="2">Belongs to the acetyltransferase family. ECO subfamily.</text>
</comment>
<dbReference type="PANTHER" id="PTHR45884:SF2">
    <property type="entry name" value="N-ACETYLTRANSFERASE ECO"/>
    <property type="match status" value="1"/>
</dbReference>
<sequence>MVYGISNSQKRGIIKTYSRKTVSRNDRAEIRVIYRMGLQGNLETETIGQLEELPNLSSVKEQCDLPPLRKAKLDDDTIEVQSYHTPNTKRILEDIPSSPLSPASNPFSDDEDGSISVPSSPPSHRNSSVECHATNKPTFGFINRKRKAEQMGGPLSELNNNVQQKRNVPQSKKQKLVQMKLDLGGKTNKTCKECGMEYIPSNSEDAALHKSFHMQNIGGVDLGRGFVESVTNTFDAGTPIIITLDGTSPPHVRRKARKVLDVVRTDLGAIDIEDDYLWGIKEAKDKKSKLRKTTREQSPEISNNDKPKLFLYCVNDRCIGLCLVERIATASKVVSPTANPSPSKTITQEITLRSSSIFTSPSSAPMLLGISRIWVSRSRRGHGIATKLLDYARTKYFYGIEIPKSMIAFSQPTASGIGLAEKWFQCGEMKKGQKREMGGWHVYAEGA</sequence>
<dbReference type="InterPro" id="IPR028009">
    <property type="entry name" value="ESCO_Acetyltransf_dom"/>
</dbReference>
<evidence type="ECO:0000256" key="8">
    <source>
        <dbReference type="ARBA" id="ARBA00023306"/>
    </source>
</evidence>
<dbReference type="PANTHER" id="PTHR45884">
    <property type="entry name" value="N-ACETYLTRANSFERASE ECO"/>
    <property type="match status" value="1"/>
</dbReference>
<evidence type="ECO:0000256" key="3">
    <source>
        <dbReference type="ARBA" id="ARBA00022679"/>
    </source>
</evidence>
<dbReference type="Proteomes" id="UP000664169">
    <property type="component" value="Unassembled WGS sequence"/>
</dbReference>
<keyword evidence="5" id="KW-0863">Zinc-finger</keyword>
<dbReference type="GO" id="GO:0007064">
    <property type="term" value="P:mitotic sister chromatid cohesion"/>
    <property type="evidence" value="ECO:0007669"/>
    <property type="project" value="TreeGrafter"/>
</dbReference>
<dbReference type="Pfam" id="PF13878">
    <property type="entry name" value="zf-C2H2_3"/>
    <property type="match status" value="1"/>
</dbReference>
<evidence type="ECO:0000256" key="9">
    <source>
        <dbReference type="ARBA" id="ARBA00023315"/>
    </source>
</evidence>
<dbReference type="GO" id="GO:0000785">
    <property type="term" value="C:chromatin"/>
    <property type="evidence" value="ECO:0007669"/>
    <property type="project" value="TreeGrafter"/>
</dbReference>
<dbReference type="EMBL" id="CAJPDQ010000027">
    <property type="protein sequence ID" value="CAF9927307.1"/>
    <property type="molecule type" value="Genomic_DNA"/>
</dbReference>
<feature type="compositionally biased region" description="Polar residues" evidence="10">
    <location>
        <begin position="98"/>
        <end position="107"/>
    </location>
</feature>
<dbReference type="SUPFAM" id="SSF55729">
    <property type="entry name" value="Acyl-CoA N-acyltransferases (Nat)"/>
    <property type="match status" value="1"/>
</dbReference>
<keyword evidence="7" id="KW-0539">Nucleus</keyword>
<feature type="domain" description="N-acetyltransferase ESCO zinc-finger" evidence="11">
    <location>
        <begin position="178"/>
        <end position="213"/>
    </location>
</feature>
<dbReference type="Pfam" id="PF13880">
    <property type="entry name" value="Acetyltransf_13"/>
    <property type="match status" value="1"/>
</dbReference>
<keyword evidence="3" id="KW-0808">Transferase</keyword>
<evidence type="ECO:0000256" key="4">
    <source>
        <dbReference type="ARBA" id="ARBA00022723"/>
    </source>
</evidence>
<keyword evidence="4" id="KW-0479">Metal-binding</keyword>
<protein>
    <recommendedName>
        <fullName evidence="15">Sister chromatid cohesion acetyltransferase Eco1</fullName>
    </recommendedName>
</protein>
<evidence type="ECO:0000256" key="6">
    <source>
        <dbReference type="ARBA" id="ARBA00022833"/>
    </source>
</evidence>
<dbReference type="GO" id="GO:0008270">
    <property type="term" value="F:zinc ion binding"/>
    <property type="evidence" value="ECO:0007669"/>
    <property type="project" value="UniProtKB-KW"/>
</dbReference>
<keyword evidence="14" id="KW-1185">Reference proteome</keyword>
<evidence type="ECO:0000313" key="14">
    <source>
        <dbReference type="Proteomes" id="UP000664169"/>
    </source>
</evidence>
<dbReference type="OrthoDB" id="428854at2759"/>
<keyword evidence="6" id="KW-0862">Zinc</keyword>
<evidence type="ECO:0000256" key="2">
    <source>
        <dbReference type="ARBA" id="ARBA00005816"/>
    </source>
</evidence>
<name>A0A8H3IGL6_9LECA</name>
<feature type="compositionally biased region" description="Polar residues" evidence="10">
    <location>
        <begin position="116"/>
        <end position="129"/>
    </location>
</feature>
<reference evidence="13" key="1">
    <citation type="submission" date="2021-03" db="EMBL/GenBank/DDBJ databases">
        <authorList>
            <person name="Tagirdzhanova G."/>
        </authorList>
    </citation>
    <scope>NUCLEOTIDE SEQUENCE</scope>
</reference>
<gene>
    <name evidence="13" type="ORF">GOMPHAMPRED_004358</name>
</gene>
<evidence type="ECO:0000256" key="1">
    <source>
        <dbReference type="ARBA" id="ARBA00004123"/>
    </source>
</evidence>
<accession>A0A8H3IGL6</accession>
<evidence type="ECO:0000256" key="5">
    <source>
        <dbReference type="ARBA" id="ARBA00022771"/>
    </source>
</evidence>
<evidence type="ECO:0008006" key="15">
    <source>
        <dbReference type="Google" id="ProtNLM"/>
    </source>
</evidence>
<evidence type="ECO:0000259" key="12">
    <source>
        <dbReference type="Pfam" id="PF13880"/>
    </source>
</evidence>
<comment type="caution">
    <text evidence="13">The sequence shown here is derived from an EMBL/GenBank/DDBJ whole genome shotgun (WGS) entry which is preliminary data.</text>
</comment>
<dbReference type="GO" id="GO:0061733">
    <property type="term" value="F:protein-lysine-acetyltransferase activity"/>
    <property type="evidence" value="ECO:0007669"/>
    <property type="project" value="TreeGrafter"/>
</dbReference>
<evidence type="ECO:0000256" key="7">
    <source>
        <dbReference type="ARBA" id="ARBA00023242"/>
    </source>
</evidence>
<proteinExistence type="inferred from homology"/>
<evidence type="ECO:0000256" key="10">
    <source>
        <dbReference type="SAM" id="MobiDB-lite"/>
    </source>
</evidence>
<keyword evidence="8" id="KW-0131">Cell cycle</keyword>
<organism evidence="13 14">
    <name type="scientific">Gomphillus americanus</name>
    <dbReference type="NCBI Taxonomy" id="1940652"/>
    <lineage>
        <taxon>Eukaryota</taxon>
        <taxon>Fungi</taxon>
        <taxon>Dikarya</taxon>
        <taxon>Ascomycota</taxon>
        <taxon>Pezizomycotina</taxon>
        <taxon>Lecanoromycetes</taxon>
        <taxon>OSLEUM clade</taxon>
        <taxon>Ostropomycetidae</taxon>
        <taxon>Ostropales</taxon>
        <taxon>Graphidaceae</taxon>
        <taxon>Gomphilloideae</taxon>
        <taxon>Gomphillus</taxon>
    </lineage>
</organism>
<evidence type="ECO:0000313" key="13">
    <source>
        <dbReference type="EMBL" id="CAF9927307.1"/>
    </source>
</evidence>
<comment type="subcellular location">
    <subcellularLocation>
        <location evidence="1">Nucleus</location>
    </subcellularLocation>
</comment>
<feature type="region of interest" description="Disordered" evidence="10">
    <location>
        <begin position="81"/>
        <end position="132"/>
    </location>
</feature>
<keyword evidence="9" id="KW-0012">Acyltransferase</keyword>
<dbReference type="InterPro" id="IPR016181">
    <property type="entry name" value="Acyl_CoA_acyltransferase"/>
</dbReference>
<dbReference type="GO" id="GO:0005634">
    <property type="term" value="C:nucleus"/>
    <property type="evidence" value="ECO:0007669"/>
    <property type="project" value="UniProtKB-SubCell"/>
</dbReference>
<dbReference type="InterPro" id="IPR028005">
    <property type="entry name" value="AcTrfase_ESCO_Znf_dom"/>
</dbReference>